<proteinExistence type="predicted"/>
<dbReference type="AlphaFoldDB" id="A0A4E0QUE9"/>
<name>A0A4E0QUE9_FASHE</name>
<dbReference type="EMBL" id="JXXN02008299">
    <property type="protein sequence ID" value="THD18845.1"/>
    <property type="molecule type" value="Genomic_DNA"/>
</dbReference>
<reference evidence="1" key="1">
    <citation type="submission" date="2019-03" db="EMBL/GenBank/DDBJ databases">
        <title>Improved annotation for the trematode Fasciola hepatica.</title>
        <authorList>
            <person name="Choi Y.-J."/>
            <person name="Martin J."/>
            <person name="Mitreva M."/>
        </authorList>
    </citation>
    <scope>NUCLEOTIDE SEQUENCE [LARGE SCALE GENOMIC DNA]</scope>
</reference>
<keyword evidence="2" id="KW-1185">Reference proteome</keyword>
<dbReference type="Proteomes" id="UP000230066">
    <property type="component" value="Unassembled WGS sequence"/>
</dbReference>
<protein>
    <submittedName>
        <fullName evidence="1">Uncharacterized protein</fullName>
    </submittedName>
</protein>
<comment type="caution">
    <text evidence="1">The sequence shown here is derived from an EMBL/GenBank/DDBJ whole genome shotgun (WGS) entry which is preliminary data.</text>
</comment>
<accession>A0A4E0QUE9</accession>
<gene>
    <name evidence="1" type="ORF">D915_010541</name>
</gene>
<evidence type="ECO:0000313" key="1">
    <source>
        <dbReference type="EMBL" id="THD18845.1"/>
    </source>
</evidence>
<organism evidence="1 2">
    <name type="scientific">Fasciola hepatica</name>
    <name type="common">Liver fluke</name>
    <dbReference type="NCBI Taxonomy" id="6192"/>
    <lineage>
        <taxon>Eukaryota</taxon>
        <taxon>Metazoa</taxon>
        <taxon>Spiralia</taxon>
        <taxon>Lophotrochozoa</taxon>
        <taxon>Platyhelminthes</taxon>
        <taxon>Trematoda</taxon>
        <taxon>Digenea</taxon>
        <taxon>Plagiorchiida</taxon>
        <taxon>Echinostomata</taxon>
        <taxon>Echinostomatoidea</taxon>
        <taxon>Fasciolidae</taxon>
        <taxon>Fasciola</taxon>
    </lineage>
</organism>
<evidence type="ECO:0000313" key="2">
    <source>
        <dbReference type="Proteomes" id="UP000230066"/>
    </source>
</evidence>
<sequence length="64" mass="7595">MLMDFKTHRTSFFHSIFLYLIMSAERGVGSYYHRGLFFYQGKRVIVSLRLVTPNHMEPLRIGLD</sequence>